<dbReference type="PANTHER" id="PTHR43140">
    <property type="entry name" value="TYPE-1 RESTRICTION ENZYME ECOKI SPECIFICITY PROTEIN"/>
    <property type="match status" value="1"/>
</dbReference>
<dbReference type="PANTHER" id="PTHR43140:SF1">
    <property type="entry name" value="TYPE I RESTRICTION ENZYME ECOKI SPECIFICITY SUBUNIT"/>
    <property type="match status" value="1"/>
</dbReference>
<sequence>MSKLEELIEELCPDGVEYKKVKDCFTRLKGTSITAGKMKEIENKNGEIKIFAGGKTVVNAKEEDIPNANITRVPAVLVQSRGVIDIVYFEKPFTFKNEMWAYTNDEQVTVKYLFYVLKNSIQIFRDSASGMGALPQISLKVTEDFVFPLPPLPVQAEIVRILDNFTELTAELTAELMARKKQYEYYRIYLFNSVKSVQMKTLDNIAENCDSERKPVKSGIREIGDIPYYGASGIIDHVQDYIYEGDYLLISEDGANLLARTTPIAFSISGKSWVNNHAHVLRFDEYATRRYVEIYLNSIDLTPYITGAAQPKLNQKNLNSIEIPLPALSEQQRIVDILDRFDTLCNDLTEGLPAEILARQKQYEYYRKQLLTFPKAKIEV</sequence>
<dbReference type="InterPro" id="IPR051212">
    <property type="entry name" value="Type-I_RE_S_subunit"/>
</dbReference>
<keyword evidence="7" id="KW-1185">Reference proteome</keyword>
<dbReference type="RefSeq" id="WP_069697905.1">
    <property type="nucleotide sequence ID" value="NZ_JAGGMA010000002.1"/>
</dbReference>
<dbReference type="OrthoDB" id="9795776at2"/>
<dbReference type="Proteomes" id="UP000095256">
    <property type="component" value="Unassembled WGS sequence"/>
</dbReference>
<dbReference type="STRING" id="762845.BCR26_01360"/>
<organism evidence="6 7">
    <name type="scientific">Enterococcus rivorum</name>
    <dbReference type="NCBI Taxonomy" id="762845"/>
    <lineage>
        <taxon>Bacteria</taxon>
        <taxon>Bacillati</taxon>
        <taxon>Bacillota</taxon>
        <taxon>Bacilli</taxon>
        <taxon>Lactobacillales</taxon>
        <taxon>Enterococcaceae</taxon>
        <taxon>Enterococcus</taxon>
    </lineage>
</organism>
<keyword evidence="3" id="KW-0238">DNA-binding</keyword>
<keyword evidence="6" id="KW-0255">Endonuclease</keyword>
<accession>A0A1E5KYI4</accession>
<evidence type="ECO:0000256" key="3">
    <source>
        <dbReference type="ARBA" id="ARBA00023125"/>
    </source>
</evidence>
<evidence type="ECO:0000256" key="4">
    <source>
        <dbReference type="ARBA" id="ARBA00038652"/>
    </source>
</evidence>
<dbReference type="CDD" id="cd17291">
    <property type="entry name" value="RMtype1_S_MgeORF438P-TRD-CR_like"/>
    <property type="match status" value="1"/>
</dbReference>
<dbReference type="InterPro" id="IPR044946">
    <property type="entry name" value="Restrct_endonuc_typeI_TRD_sf"/>
</dbReference>
<dbReference type="GO" id="GO:0009307">
    <property type="term" value="P:DNA restriction-modification system"/>
    <property type="evidence" value="ECO:0007669"/>
    <property type="project" value="UniProtKB-KW"/>
</dbReference>
<dbReference type="GO" id="GO:0003677">
    <property type="term" value="F:DNA binding"/>
    <property type="evidence" value="ECO:0007669"/>
    <property type="project" value="UniProtKB-KW"/>
</dbReference>
<keyword evidence="6" id="KW-0378">Hydrolase</keyword>
<evidence type="ECO:0000259" key="5">
    <source>
        <dbReference type="Pfam" id="PF01420"/>
    </source>
</evidence>
<feature type="domain" description="Type I restriction modification DNA specificity" evidence="5">
    <location>
        <begin position="13"/>
        <end position="175"/>
    </location>
</feature>
<comment type="similarity">
    <text evidence="1">Belongs to the type-I restriction system S methylase family.</text>
</comment>
<comment type="caution">
    <text evidence="6">The sequence shown here is derived from an EMBL/GenBank/DDBJ whole genome shotgun (WGS) entry which is preliminary data.</text>
</comment>
<name>A0A1E5KYI4_9ENTE</name>
<comment type="subunit">
    <text evidence="4">The methyltransferase is composed of M and S polypeptides.</text>
</comment>
<dbReference type="AlphaFoldDB" id="A0A1E5KYI4"/>
<dbReference type="CDD" id="cd17262">
    <property type="entry name" value="RMtype1_S_Aco12261I-TRD2-CR2"/>
    <property type="match status" value="1"/>
</dbReference>
<dbReference type="InterPro" id="IPR000055">
    <property type="entry name" value="Restrct_endonuc_typeI_TRD"/>
</dbReference>
<dbReference type="Pfam" id="PF01420">
    <property type="entry name" value="Methylase_S"/>
    <property type="match status" value="2"/>
</dbReference>
<feature type="domain" description="Type I restriction modification DNA specificity" evidence="5">
    <location>
        <begin position="197"/>
        <end position="356"/>
    </location>
</feature>
<dbReference type="GO" id="GO:0004519">
    <property type="term" value="F:endonuclease activity"/>
    <property type="evidence" value="ECO:0007669"/>
    <property type="project" value="UniProtKB-KW"/>
</dbReference>
<evidence type="ECO:0000313" key="6">
    <source>
        <dbReference type="EMBL" id="OEH82950.1"/>
    </source>
</evidence>
<dbReference type="Gene3D" id="3.90.220.20">
    <property type="entry name" value="DNA methylase specificity domains"/>
    <property type="match status" value="2"/>
</dbReference>
<gene>
    <name evidence="6" type="ORF">BCR26_01360</name>
</gene>
<dbReference type="EMBL" id="MIEK01000012">
    <property type="protein sequence ID" value="OEH82950.1"/>
    <property type="molecule type" value="Genomic_DNA"/>
</dbReference>
<keyword evidence="6" id="KW-0540">Nuclease</keyword>
<evidence type="ECO:0000256" key="2">
    <source>
        <dbReference type="ARBA" id="ARBA00022747"/>
    </source>
</evidence>
<reference evidence="6 7" key="1">
    <citation type="submission" date="2016-09" db="EMBL/GenBank/DDBJ databases">
        <authorList>
            <person name="Capua I."/>
            <person name="De Benedictis P."/>
            <person name="Joannis T."/>
            <person name="Lombin L.H."/>
            <person name="Cattoli G."/>
        </authorList>
    </citation>
    <scope>NUCLEOTIDE SEQUENCE [LARGE SCALE GENOMIC DNA]</scope>
    <source>
        <strain evidence="6 7">LMG 25899</strain>
    </source>
</reference>
<proteinExistence type="inferred from homology"/>
<evidence type="ECO:0000313" key="7">
    <source>
        <dbReference type="Proteomes" id="UP000095256"/>
    </source>
</evidence>
<dbReference type="SUPFAM" id="SSF116734">
    <property type="entry name" value="DNA methylase specificity domain"/>
    <property type="match status" value="2"/>
</dbReference>
<protein>
    <submittedName>
        <fullName evidence="6">Restriction endonuclease subunit S</fullName>
    </submittedName>
</protein>
<keyword evidence="2" id="KW-0680">Restriction system</keyword>
<evidence type="ECO:0000256" key="1">
    <source>
        <dbReference type="ARBA" id="ARBA00010923"/>
    </source>
</evidence>